<proteinExistence type="predicted"/>
<dbReference type="InterPro" id="IPR029787">
    <property type="entry name" value="Nucleotide_cyclase"/>
</dbReference>
<dbReference type="PANTHER" id="PTHR44757:SF2">
    <property type="entry name" value="BIOFILM ARCHITECTURE MAINTENANCE PROTEIN MBAA"/>
    <property type="match status" value="1"/>
</dbReference>
<dbReference type="PROSITE" id="PS00622">
    <property type="entry name" value="HTH_LUXR_1"/>
    <property type="match status" value="1"/>
</dbReference>
<evidence type="ECO:0000256" key="5">
    <source>
        <dbReference type="ARBA" id="ARBA00023163"/>
    </source>
</evidence>
<evidence type="ECO:0000259" key="11">
    <source>
        <dbReference type="PROSITE" id="PS50883"/>
    </source>
</evidence>
<dbReference type="SMART" id="SM00052">
    <property type="entry name" value="EAL"/>
    <property type="match status" value="1"/>
</dbReference>
<dbReference type="Gene3D" id="3.20.20.450">
    <property type="entry name" value="EAL domain"/>
    <property type="match status" value="1"/>
</dbReference>
<dbReference type="Gene3D" id="3.40.50.2300">
    <property type="match status" value="1"/>
</dbReference>
<dbReference type="CDD" id="cd01949">
    <property type="entry name" value="GGDEF"/>
    <property type="match status" value="1"/>
</dbReference>
<dbReference type="SUPFAM" id="SSF52172">
    <property type="entry name" value="CheY-like"/>
    <property type="match status" value="1"/>
</dbReference>
<dbReference type="GO" id="GO:0006355">
    <property type="term" value="P:regulation of DNA-templated transcription"/>
    <property type="evidence" value="ECO:0007669"/>
    <property type="project" value="InterPro"/>
</dbReference>
<dbReference type="GO" id="GO:0003677">
    <property type="term" value="F:DNA binding"/>
    <property type="evidence" value="ECO:0007669"/>
    <property type="project" value="UniProtKB-KW"/>
</dbReference>
<name>A0A6N8FNM7_9BACI</name>
<dbReference type="AlphaFoldDB" id="A0A6N8FNM7"/>
<dbReference type="FunFam" id="3.30.70.270:FF:000001">
    <property type="entry name" value="Diguanylate cyclase domain protein"/>
    <property type="match status" value="1"/>
</dbReference>
<dbReference type="FunFam" id="3.20.20.450:FF:000001">
    <property type="entry name" value="Cyclic di-GMP phosphodiesterase yahA"/>
    <property type="match status" value="1"/>
</dbReference>
<dbReference type="Gene3D" id="3.30.450.20">
    <property type="entry name" value="PAS domain"/>
    <property type="match status" value="1"/>
</dbReference>
<comment type="subcellular location">
    <subcellularLocation>
        <location evidence="1">Cytoplasm</location>
    </subcellularLocation>
</comment>
<feature type="domain" description="Response regulatory" evidence="9">
    <location>
        <begin position="8"/>
        <end position="125"/>
    </location>
</feature>
<evidence type="ECO:0000313" key="14">
    <source>
        <dbReference type="Proteomes" id="UP000469125"/>
    </source>
</evidence>
<dbReference type="PANTHER" id="PTHR44757">
    <property type="entry name" value="DIGUANYLATE CYCLASE DGCP"/>
    <property type="match status" value="1"/>
</dbReference>
<dbReference type="Pfam" id="PF13426">
    <property type="entry name" value="PAS_9"/>
    <property type="match status" value="1"/>
</dbReference>
<keyword evidence="14" id="KW-1185">Reference proteome</keyword>
<keyword evidence="2" id="KW-0902">Two-component regulatory system</keyword>
<dbReference type="SMART" id="SM00448">
    <property type="entry name" value="REC"/>
    <property type="match status" value="1"/>
</dbReference>
<dbReference type="SMART" id="SM00267">
    <property type="entry name" value="GGDEF"/>
    <property type="match status" value="1"/>
</dbReference>
<dbReference type="PRINTS" id="PR00038">
    <property type="entry name" value="HTHLUXR"/>
</dbReference>
<dbReference type="EMBL" id="WOCA01000008">
    <property type="protein sequence ID" value="MUK88998.1"/>
    <property type="molecule type" value="Genomic_DNA"/>
</dbReference>
<feature type="domain" description="EAL" evidence="11">
    <location>
        <begin position="466"/>
        <end position="721"/>
    </location>
</feature>
<gene>
    <name evidence="13" type="ORF">GMD78_11495</name>
</gene>
<dbReference type="SUPFAM" id="SSF55785">
    <property type="entry name" value="PYP-like sensor domain (PAS domain)"/>
    <property type="match status" value="1"/>
</dbReference>
<evidence type="ECO:0000256" key="1">
    <source>
        <dbReference type="ARBA" id="ARBA00004496"/>
    </source>
</evidence>
<dbReference type="PROSITE" id="PS50110">
    <property type="entry name" value="RESPONSE_REGULATORY"/>
    <property type="match status" value="1"/>
</dbReference>
<dbReference type="InterPro" id="IPR035965">
    <property type="entry name" value="PAS-like_dom_sf"/>
</dbReference>
<dbReference type="RefSeq" id="WP_155668974.1">
    <property type="nucleotide sequence ID" value="NZ_WOCA01000008.1"/>
</dbReference>
<dbReference type="SUPFAM" id="SSF55073">
    <property type="entry name" value="Nucleotide cyclase"/>
    <property type="match status" value="1"/>
</dbReference>
<evidence type="ECO:0000256" key="3">
    <source>
        <dbReference type="ARBA" id="ARBA00023015"/>
    </source>
</evidence>
<dbReference type="SMART" id="SM00091">
    <property type="entry name" value="PAS"/>
    <property type="match status" value="1"/>
</dbReference>
<keyword evidence="5" id="KW-0804">Transcription</keyword>
<evidence type="ECO:0000256" key="2">
    <source>
        <dbReference type="ARBA" id="ARBA00023012"/>
    </source>
</evidence>
<dbReference type="PROSITE" id="PS50883">
    <property type="entry name" value="EAL"/>
    <property type="match status" value="1"/>
</dbReference>
<dbReference type="Pfam" id="PF00990">
    <property type="entry name" value="GGDEF"/>
    <property type="match status" value="1"/>
</dbReference>
<dbReference type="GO" id="GO:0005737">
    <property type="term" value="C:cytoplasm"/>
    <property type="evidence" value="ECO:0007669"/>
    <property type="project" value="UniProtKB-SubCell"/>
</dbReference>
<dbReference type="Gene3D" id="3.30.70.270">
    <property type="match status" value="1"/>
</dbReference>
<dbReference type="Pfam" id="PF00072">
    <property type="entry name" value="Response_reg"/>
    <property type="match status" value="1"/>
</dbReference>
<dbReference type="SMART" id="SM00421">
    <property type="entry name" value="HTH_LUXR"/>
    <property type="match status" value="1"/>
</dbReference>
<evidence type="ECO:0000259" key="12">
    <source>
        <dbReference type="PROSITE" id="PS50887"/>
    </source>
</evidence>
<keyword evidence="6" id="KW-0597">Phosphoprotein</keyword>
<reference evidence="13 14" key="1">
    <citation type="submission" date="2019-11" db="EMBL/GenBank/DDBJ databases">
        <authorList>
            <person name="Li X."/>
        </authorList>
    </citation>
    <scope>NUCLEOTIDE SEQUENCE [LARGE SCALE GENOMIC DNA]</scope>
    <source>
        <strain evidence="13 14">L9</strain>
    </source>
</reference>
<dbReference type="InterPro" id="IPR016032">
    <property type="entry name" value="Sig_transdc_resp-reg_C-effctor"/>
</dbReference>
<dbReference type="InterPro" id="IPR001633">
    <property type="entry name" value="EAL_dom"/>
</dbReference>
<evidence type="ECO:0000259" key="10">
    <source>
        <dbReference type="PROSITE" id="PS50112"/>
    </source>
</evidence>
<dbReference type="InterPro" id="IPR001789">
    <property type="entry name" value="Sig_transdc_resp-reg_receiver"/>
</dbReference>
<dbReference type="NCBIfam" id="TIGR00254">
    <property type="entry name" value="GGDEF"/>
    <property type="match status" value="1"/>
</dbReference>
<dbReference type="SUPFAM" id="SSF46894">
    <property type="entry name" value="C-terminal effector domain of the bipartite response regulators"/>
    <property type="match status" value="1"/>
</dbReference>
<feature type="domain" description="PAS" evidence="10">
    <location>
        <begin position="165"/>
        <end position="235"/>
    </location>
</feature>
<dbReference type="InterPro" id="IPR000014">
    <property type="entry name" value="PAS"/>
</dbReference>
<dbReference type="InterPro" id="IPR000160">
    <property type="entry name" value="GGDEF_dom"/>
</dbReference>
<dbReference type="Proteomes" id="UP000469125">
    <property type="component" value="Unassembled WGS sequence"/>
</dbReference>
<dbReference type="CDD" id="cd01948">
    <property type="entry name" value="EAL"/>
    <property type="match status" value="1"/>
</dbReference>
<protein>
    <submittedName>
        <fullName evidence="13">EAL domain-containing protein</fullName>
    </submittedName>
</protein>
<dbReference type="Gene3D" id="1.10.10.10">
    <property type="entry name" value="Winged helix-like DNA-binding domain superfamily/Winged helix DNA-binding domain"/>
    <property type="match status" value="1"/>
</dbReference>
<dbReference type="InterPro" id="IPR000792">
    <property type="entry name" value="Tscrpt_reg_LuxR_C"/>
</dbReference>
<dbReference type="CDD" id="cd00130">
    <property type="entry name" value="PAS"/>
    <property type="match status" value="1"/>
</dbReference>
<dbReference type="PROSITE" id="PS50887">
    <property type="entry name" value="GGDEF"/>
    <property type="match status" value="1"/>
</dbReference>
<keyword evidence="4" id="KW-0238">DNA-binding</keyword>
<feature type="domain" description="HTH luxR-type" evidence="8">
    <location>
        <begin position="759"/>
        <end position="824"/>
    </location>
</feature>
<evidence type="ECO:0000256" key="7">
    <source>
        <dbReference type="SAM" id="Coils"/>
    </source>
</evidence>
<dbReference type="InterPro" id="IPR035919">
    <property type="entry name" value="EAL_sf"/>
</dbReference>
<dbReference type="InterPro" id="IPR043128">
    <property type="entry name" value="Rev_trsase/Diguanyl_cyclase"/>
</dbReference>
<evidence type="ECO:0000259" key="9">
    <source>
        <dbReference type="PROSITE" id="PS50110"/>
    </source>
</evidence>
<evidence type="ECO:0000256" key="6">
    <source>
        <dbReference type="PROSITE-ProRule" id="PRU00169"/>
    </source>
</evidence>
<dbReference type="NCBIfam" id="TIGR00229">
    <property type="entry name" value="sensory_box"/>
    <property type="match status" value="1"/>
</dbReference>
<keyword evidence="7" id="KW-0175">Coiled coil</keyword>
<evidence type="ECO:0000259" key="8">
    <source>
        <dbReference type="PROSITE" id="PS50043"/>
    </source>
</evidence>
<dbReference type="SUPFAM" id="SSF141868">
    <property type="entry name" value="EAL domain-like"/>
    <property type="match status" value="1"/>
</dbReference>
<keyword evidence="3" id="KW-0805">Transcription regulation</keyword>
<organism evidence="13 14">
    <name type="scientific">Ornithinibacillus caprae</name>
    <dbReference type="NCBI Taxonomy" id="2678566"/>
    <lineage>
        <taxon>Bacteria</taxon>
        <taxon>Bacillati</taxon>
        <taxon>Bacillota</taxon>
        <taxon>Bacilli</taxon>
        <taxon>Bacillales</taxon>
        <taxon>Bacillaceae</taxon>
        <taxon>Ornithinibacillus</taxon>
    </lineage>
</organism>
<feature type="domain" description="GGDEF" evidence="12">
    <location>
        <begin position="325"/>
        <end position="457"/>
    </location>
</feature>
<feature type="modified residue" description="4-aspartylphosphate" evidence="6">
    <location>
        <position position="57"/>
    </location>
</feature>
<evidence type="ECO:0000313" key="13">
    <source>
        <dbReference type="EMBL" id="MUK88998.1"/>
    </source>
</evidence>
<dbReference type="InterPro" id="IPR036388">
    <property type="entry name" value="WH-like_DNA-bd_sf"/>
</dbReference>
<accession>A0A6N8FNM7</accession>
<evidence type="ECO:0000256" key="4">
    <source>
        <dbReference type="ARBA" id="ARBA00023125"/>
    </source>
</evidence>
<feature type="coiled-coil region" evidence="7">
    <location>
        <begin position="131"/>
        <end position="168"/>
    </location>
</feature>
<dbReference type="GO" id="GO:0000160">
    <property type="term" value="P:phosphorelay signal transduction system"/>
    <property type="evidence" value="ECO:0007669"/>
    <property type="project" value="UniProtKB-KW"/>
</dbReference>
<dbReference type="InterPro" id="IPR052155">
    <property type="entry name" value="Biofilm_reg_signaling"/>
</dbReference>
<dbReference type="Pfam" id="PF00196">
    <property type="entry name" value="GerE"/>
    <property type="match status" value="1"/>
</dbReference>
<dbReference type="InterPro" id="IPR011006">
    <property type="entry name" value="CheY-like_superfamily"/>
</dbReference>
<dbReference type="CDD" id="cd06170">
    <property type="entry name" value="LuxR_C_like"/>
    <property type="match status" value="1"/>
</dbReference>
<sequence length="826" mass="94473">MSHPEKINILLVDDRPENLLSIEAIIEKDEYHLVKASSGEEALKYLLKYNFALILLDVQMPDMDGFTTAKIIKAREKTKDIPILFITANNMESEHIFMGYSVGAIDYILKPIDPLILKAKVEGFVDIYKLKQQLIQKTDKLQEKTAELEKANNELSQTTEQLRLSEGLANVISETSLDAMIVLDEDGIIKRTNPSVNKMLQYRYEEIIGQPIYTLFKEKDAKEFIGAILQAIHDMGHIKGYKNQEEITITKKDGTTFLAEIQIGLKTIQSTIMIACTIRDITKQKKNEQMIKYMAYHDMLTDLPNRRALNTSLPKYINRAKELNQSLGILLLNMDRFKYVNDSLGHAIGDQILQEIATRLTTTVRKDDVVARVGGDEFAIILPNTDREKSLEIAEQVIAEFQKPLFVNNYELYITTSIGLSVFPYDGEEYLELIKNSHTALYRAKEQGKNNYNVFHSGMNMQSYRSFSMQNDLRKAIEREEFELYYQPRVNIETGKVDSAEALLRWNHPSWGIVPPLEFIPLAEETGQIVEIGKWVLKTVCEQIASWKKEGIPPIRVAINCSAQQFLHKNLISKLDQFISQSEVNPTLLEIEITESVLLKNEDMTTKMIHQLKEMGITISIDDFGTGYSSLHYLSKLPINTLKIDKSFTLGIDDKTNQNRSIIMTIISLAKSLNMNVIAEGVETEKQLKFLRTQQCEEVQGFLFSPPIQPDLLQDILLQEDYKIEIFKNNKPAKTVEKVAIQNNNPIENEDIIHAALLQIKEKHAISSRELEVFELILEGLSNKEISEKLFISEHTVKNHISRIFQKLNVNDRAQAMAMVYQNCIN</sequence>
<dbReference type="PROSITE" id="PS50043">
    <property type="entry name" value="HTH_LUXR_2"/>
    <property type="match status" value="1"/>
</dbReference>
<comment type="caution">
    <text evidence="13">The sequence shown here is derived from an EMBL/GenBank/DDBJ whole genome shotgun (WGS) entry which is preliminary data.</text>
</comment>
<dbReference type="PROSITE" id="PS50112">
    <property type="entry name" value="PAS"/>
    <property type="match status" value="1"/>
</dbReference>
<dbReference type="Pfam" id="PF00563">
    <property type="entry name" value="EAL"/>
    <property type="match status" value="1"/>
</dbReference>